<dbReference type="eggNOG" id="ENOG502STNH">
    <property type="taxonomic scope" value="Eukaryota"/>
</dbReference>
<evidence type="ECO:0000313" key="4">
    <source>
        <dbReference type="Proteomes" id="UP000012174"/>
    </source>
</evidence>
<evidence type="ECO:0000256" key="1">
    <source>
        <dbReference type="SAM" id="Phobius"/>
    </source>
</evidence>
<keyword evidence="1" id="KW-0812">Transmembrane</keyword>
<dbReference type="AlphaFoldDB" id="M7THF9"/>
<protein>
    <submittedName>
        <fullName evidence="3">Putative metal tolerance protein 3 protein</fullName>
    </submittedName>
</protein>
<gene>
    <name evidence="3" type="ORF">UCREL1_3621</name>
</gene>
<feature type="transmembrane region" description="Helical" evidence="1">
    <location>
        <begin position="138"/>
        <end position="158"/>
    </location>
</feature>
<keyword evidence="1" id="KW-1133">Transmembrane helix</keyword>
<dbReference type="KEGG" id="ela:UCREL1_3621"/>
<keyword evidence="4" id="KW-1185">Reference proteome</keyword>
<feature type="signal peptide" evidence="2">
    <location>
        <begin position="1"/>
        <end position="21"/>
    </location>
</feature>
<dbReference type="EMBL" id="KB706095">
    <property type="protein sequence ID" value="EMR69386.1"/>
    <property type="molecule type" value="Genomic_DNA"/>
</dbReference>
<proteinExistence type="predicted"/>
<keyword evidence="2" id="KW-0732">Signal</keyword>
<sequence>MFRTPFTLLVLALSIFHVSIASVADVDNAPALEPRQSAGSDPTAPACQEYAIVANLSTVGLTPDYRAAWLRSSPLGTDAASSILDTQSPKLDAMKFDTALNAQCGNLTTIATEGAATNFTENTVLGLPIKEIFGADPAGFATPFVSVLIILVMGGTFMSL</sequence>
<name>M7THF9_EUTLA</name>
<evidence type="ECO:0000313" key="3">
    <source>
        <dbReference type="EMBL" id="EMR69386.1"/>
    </source>
</evidence>
<organism evidence="3 4">
    <name type="scientific">Eutypa lata (strain UCR-EL1)</name>
    <name type="common">Grapevine dieback disease fungus</name>
    <name type="synonym">Eutypa armeniacae</name>
    <dbReference type="NCBI Taxonomy" id="1287681"/>
    <lineage>
        <taxon>Eukaryota</taxon>
        <taxon>Fungi</taxon>
        <taxon>Dikarya</taxon>
        <taxon>Ascomycota</taxon>
        <taxon>Pezizomycotina</taxon>
        <taxon>Sordariomycetes</taxon>
        <taxon>Xylariomycetidae</taxon>
        <taxon>Xylariales</taxon>
        <taxon>Diatrypaceae</taxon>
        <taxon>Eutypa</taxon>
    </lineage>
</organism>
<keyword evidence="1" id="KW-0472">Membrane</keyword>
<dbReference type="Proteomes" id="UP000012174">
    <property type="component" value="Unassembled WGS sequence"/>
</dbReference>
<dbReference type="HOGENOM" id="CLU_139877_0_0_1"/>
<dbReference type="OrthoDB" id="3438213at2759"/>
<feature type="chain" id="PRO_5004085592" evidence="2">
    <location>
        <begin position="22"/>
        <end position="160"/>
    </location>
</feature>
<dbReference type="OMA" id="VLQFTTE"/>
<evidence type="ECO:0000256" key="2">
    <source>
        <dbReference type="SAM" id="SignalP"/>
    </source>
</evidence>
<reference evidence="4" key="1">
    <citation type="journal article" date="2013" name="Genome Announc.">
        <title>Draft genome sequence of the grapevine dieback fungus Eutypa lata UCR-EL1.</title>
        <authorList>
            <person name="Blanco-Ulate B."/>
            <person name="Rolshausen P.E."/>
            <person name="Cantu D."/>
        </authorList>
    </citation>
    <scope>NUCLEOTIDE SEQUENCE [LARGE SCALE GENOMIC DNA]</scope>
    <source>
        <strain evidence="4">UCR-EL1</strain>
    </source>
</reference>
<accession>M7THF9</accession>